<accession>A0A2K8P806</accession>
<sequence>MNAWHPFSHIPWVSRRRLDPYRFPGMRGLPDSGQSHAPDPLPGSGRPAGGPGPEERRRRELYACLNEAGIRPRAADLRAIEVLSSVDDVTHAAIRRWISSSTS</sequence>
<dbReference type="EMBL" id="CP024985">
    <property type="protein sequence ID" value="ATZ22874.1"/>
    <property type="molecule type" value="Genomic_DNA"/>
</dbReference>
<proteinExistence type="predicted"/>
<protein>
    <submittedName>
        <fullName evidence="1">Uncharacterized protein</fullName>
    </submittedName>
</protein>
<dbReference type="KEGG" id="slx:SLAV_04840"/>
<dbReference type="Proteomes" id="UP000231791">
    <property type="component" value="Chromosome"/>
</dbReference>
<evidence type="ECO:0000313" key="2">
    <source>
        <dbReference type="Proteomes" id="UP000231791"/>
    </source>
</evidence>
<organism evidence="1 2">
    <name type="scientific">Streptomyces lavendulae subsp. lavendulae</name>
    <dbReference type="NCBI Taxonomy" id="58340"/>
    <lineage>
        <taxon>Bacteria</taxon>
        <taxon>Bacillati</taxon>
        <taxon>Actinomycetota</taxon>
        <taxon>Actinomycetes</taxon>
        <taxon>Kitasatosporales</taxon>
        <taxon>Streptomycetaceae</taxon>
        <taxon>Streptomyces</taxon>
    </lineage>
</organism>
<dbReference type="AlphaFoldDB" id="A0A2K8P806"/>
<name>A0A2K8P806_STRLA</name>
<keyword evidence="2" id="KW-1185">Reference proteome</keyword>
<reference evidence="1 2" key="1">
    <citation type="submission" date="2017-11" db="EMBL/GenBank/DDBJ databases">
        <title>Complete genome sequence of Streptomyces lavendulae subsp. lavendulae CCM 3239 (formerly 'Streptomyces aureofaciens CCM 3239'), the producer of the angucycline-type antibiotic auricin.</title>
        <authorList>
            <person name="Busche T."/>
            <person name="Novakova R."/>
            <person name="Al'Dilaimi A."/>
            <person name="Homerova D."/>
            <person name="Feckova L."/>
            <person name="Rezuchova B."/>
            <person name="Mingyar E."/>
            <person name="Csolleiova D."/>
            <person name="Bekeova C."/>
            <person name="Winkler A."/>
            <person name="Sevcikova B."/>
            <person name="Kalinowski J."/>
            <person name="Kormanec J."/>
            <person name="Ruckert C."/>
        </authorList>
    </citation>
    <scope>NUCLEOTIDE SEQUENCE [LARGE SCALE GENOMIC DNA]</scope>
    <source>
        <strain evidence="1 2">CCM 3239</strain>
    </source>
</reference>
<gene>
    <name evidence="1" type="ORF">SLAV_04840</name>
</gene>
<evidence type="ECO:0000313" key="1">
    <source>
        <dbReference type="EMBL" id="ATZ22874.1"/>
    </source>
</evidence>